<dbReference type="Proteomes" id="UP000605970">
    <property type="component" value="Unassembled WGS sequence"/>
</dbReference>
<evidence type="ECO:0000259" key="15">
    <source>
        <dbReference type="Pfam" id="PF17655"/>
    </source>
</evidence>
<dbReference type="OrthoDB" id="273257at2759"/>
<dbReference type="Pfam" id="PF01007">
    <property type="entry name" value="IRK"/>
    <property type="match status" value="1"/>
</dbReference>
<dbReference type="EMBL" id="JABEBT010000111">
    <property type="protein sequence ID" value="KAF7632138.1"/>
    <property type="molecule type" value="Genomic_DNA"/>
</dbReference>
<accession>A0A8S9ZFS1</accession>
<feature type="compositionally biased region" description="Low complexity" evidence="12">
    <location>
        <begin position="561"/>
        <end position="572"/>
    </location>
</feature>
<dbReference type="GO" id="GO:1990573">
    <property type="term" value="P:potassium ion import across plasma membrane"/>
    <property type="evidence" value="ECO:0007669"/>
    <property type="project" value="TreeGrafter"/>
</dbReference>
<feature type="compositionally biased region" description="Low complexity" evidence="12">
    <location>
        <begin position="14"/>
        <end position="26"/>
    </location>
</feature>
<keyword evidence="10 11" id="KW-0407">Ion channel</keyword>
<keyword evidence="4 11" id="KW-0812">Transmembrane</keyword>
<feature type="region of interest" description="Disordered" evidence="12">
    <location>
        <begin position="1"/>
        <end position="34"/>
    </location>
</feature>
<keyword evidence="5 11" id="KW-0851">Voltage-gated channel</keyword>
<feature type="domain" description="Inward rectifier potassium channel C-terminal" evidence="15">
    <location>
        <begin position="236"/>
        <end position="418"/>
    </location>
</feature>
<feature type="compositionally biased region" description="Polar residues" evidence="12">
    <location>
        <begin position="549"/>
        <end position="559"/>
    </location>
</feature>
<evidence type="ECO:0000256" key="4">
    <source>
        <dbReference type="ARBA" id="ARBA00022692"/>
    </source>
</evidence>
<keyword evidence="7 13" id="KW-1133">Transmembrane helix</keyword>
<proteinExistence type="inferred from homology"/>
<dbReference type="InterPro" id="IPR014756">
    <property type="entry name" value="Ig_E-set"/>
</dbReference>
<dbReference type="PANTHER" id="PTHR11767:SF61">
    <property type="entry name" value="IRK_C DOMAIN-CONTAINING PROTEIN"/>
    <property type="match status" value="1"/>
</dbReference>
<comment type="caution">
    <text evidence="16">The sequence shown here is derived from an EMBL/GenBank/DDBJ whole genome shotgun (WGS) entry which is preliminary data.</text>
</comment>
<keyword evidence="3 11" id="KW-0633">Potassium transport</keyword>
<evidence type="ECO:0000256" key="3">
    <source>
        <dbReference type="ARBA" id="ARBA00022538"/>
    </source>
</evidence>
<dbReference type="PANTHER" id="PTHR11767">
    <property type="entry name" value="INWARD RECTIFIER POTASSIUM CHANNEL"/>
    <property type="match status" value="1"/>
</dbReference>
<feature type="region of interest" description="Disordered" evidence="12">
    <location>
        <begin position="518"/>
        <end position="583"/>
    </location>
</feature>
<dbReference type="GO" id="GO:0034702">
    <property type="term" value="C:monoatomic ion channel complex"/>
    <property type="evidence" value="ECO:0007669"/>
    <property type="project" value="UniProtKB-KW"/>
</dbReference>
<dbReference type="GO" id="GO:0005886">
    <property type="term" value="C:plasma membrane"/>
    <property type="evidence" value="ECO:0007669"/>
    <property type="project" value="TreeGrafter"/>
</dbReference>
<feature type="compositionally biased region" description="Basic and acidic residues" evidence="12">
    <location>
        <begin position="1"/>
        <end position="10"/>
    </location>
</feature>
<evidence type="ECO:0000313" key="16">
    <source>
        <dbReference type="EMBL" id="KAF7632138.1"/>
    </source>
</evidence>
<evidence type="ECO:0000256" key="12">
    <source>
        <dbReference type="SAM" id="MobiDB-lite"/>
    </source>
</evidence>
<evidence type="ECO:0000256" key="13">
    <source>
        <dbReference type="SAM" id="Phobius"/>
    </source>
</evidence>
<feature type="compositionally biased region" description="Basic and acidic residues" evidence="12">
    <location>
        <begin position="526"/>
        <end position="535"/>
    </location>
</feature>
<comment type="similarity">
    <text evidence="11">Belongs to the inward rectifier-type potassium channel (TC 1.A.2.1) family.</text>
</comment>
<keyword evidence="9 13" id="KW-0472">Membrane</keyword>
<gene>
    <name evidence="16" type="ORF">Mgra_00008450</name>
</gene>
<name>A0A8S9ZFS1_9BILA</name>
<comment type="subcellular location">
    <subcellularLocation>
        <location evidence="1 11">Membrane</location>
        <topology evidence="1 11">Multi-pass membrane protein</topology>
    </subcellularLocation>
</comment>
<dbReference type="SUPFAM" id="SSF81324">
    <property type="entry name" value="Voltage-gated potassium channels"/>
    <property type="match status" value="1"/>
</dbReference>
<keyword evidence="8 11" id="KW-0406">Ion transport</keyword>
<keyword evidence="17" id="KW-1185">Reference proteome</keyword>
<dbReference type="GO" id="GO:0034765">
    <property type="term" value="P:regulation of monoatomic ion transmembrane transport"/>
    <property type="evidence" value="ECO:0007669"/>
    <property type="project" value="TreeGrafter"/>
</dbReference>
<evidence type="ECO:0000256" key="11">
    <source>
        <dbReference type="RuleBase" id="RU003822"/>
    </source>
</evidence>
<dbReference type="Gene3D" id="2.60.40.1400">
    <property type="entry name" value="G protein-activated inward rectifier potassium channel 1"/>
    <property type="match status" value="1"/>
</dbReference>
<dbReference type="Gene3D" id="1.10.287.70">
    <property type="match status" value="1"/>
</dbReference>
<evidence type="ECO:0008006" key="18">
    <source>
        <dbReference type="Google" id="ProtNLM"/>
    </source>
</evidence>
<dbReference type="InterPro" id="IPR040445">
    <property type="entry name" value="Kir_TM"/>
</dbReference>
<evidence type="ECO:0000313" key="17">
    <source>
        <dbReference type="Proteomes" id="UP000605970"/>
    </source>
</evidence>
<organism evidence="16 17">
    <name type="scientific">Meloidogyne graminicola</name>
    <dbReference type="NCBI Taxonomy" id="189291"/>
    <lineage>
        <taxon>Eukaryota</taxon>
        <taxon>Metazoa</taxon>
        <taxon>Ecdysozoa</taxon>
        <taxon>Nematoda</taxon>
        <taxon>Chromadorea</taxon>
        <taxon>Rhabditida</taxon>
        <taxon>Tylenchina</taxon>
        <taxon>Tylenchomorpha</taxon>
        <taxon>Tylenchoidea</taxon>
        <taxon>Meloidogynidae</taxon>
        <taxon>Meloidogyninae</taxon>
        <taxon>Meloidogyne</taxon>
    </lineage>
</organism>
<keyword evidence="2 11" id="KW-0813">Transport</keyword>
<dbReference type="GO" id="GO:0005242">
    <property type="term" value="F:inward rectifier potassium channel activity"/>
    <property type="evidence" value="ECO:0007669"/>
    <property type="project" value="InterPro"/>
</dbReference>
<dbReference type="PRINTS" id="PR01320">
    <property type="entry name" value="KIRCHANNEL"/>
</dbReference>
<evidence type="ECO:0000256" key="9">
    <source>
        <dbReference type="ARBA" id="ARBA00023136"/>
    </source>
</evidence>
<dbReference type="Pfam" id="PF17655">
    <property type="entry name" value="IRK_C"/>
    <property type="match status" value="1"/>
</dbReference>
<dbReference type="InterPro" id="IPR013518">
    <property type="entry name" value="K_chnl_inward-rec_Kir_cyto"/>
</dbReference>
<feature type="transmembrane region" description="Helical" evidence="13">
    <location>
        <begin position="199"/>
        <end position="227"/>
    </location>
</feature>
<feature type="transmembrane region" description="Helical" evidence="13">
    <location>
        <begin position="127"/>
        <end position="149"/>
    </location>
</feature>
<evidence type="ECO:0000256" key="7">
    <source>
        <dbReference type="ARBA" id="ARBA00022989"/>
    </source>
</evidence>
<dbReference type="SUPFAM" id="SSF81296">
    <property type="entry name" value="E set domains"/>
    <property type="match status" value="1"/>
</dbReference>
<evidence type="ECO:0000256" key="1">
    <source>
        <dbReference type="ARBA" id="ARBA00004141"/>
    </source>
</evidence>
<keyword evidence="6 11" id="KW-0630">Potassium</keyword>
<protein>
    <recommendedName>
        <fullName evidence="18">IRK_C domain-containing protein</fullName>
    </recommendedName>
</protein>
<evidence type="ECO:0000256" key="2">
    <source>
        <dbReference type="ARBA" id="ARBA00022448"/>
    </source>
</evidence>
<evidence type="ECO:0000259" key="14">
    <source>
        <dbReference type="Pfam" id="PF01007"/>
    </source>
</evidence>
<dbReference type="InterPro" id="IPR016449">
    <property type="entry name" value="K_chnl_inward-rec_Kir"/>
</dbReference>
<feature type="domain" description="Potassium channel inwardly rectifying transmembrane" evidence="14">
    <location>
        <begin position="96"/>
        <end position="229"/>
    </location>
</feature>
<dbReference type="AlphaFoldDB" id="A0A8S9ZFS1"/>
<dbReference type="InterPro" id="IPR041647">
    <property type="entry name" value="IRK_C"/>
</dbReference>
<sequence>MYRINMRESENEGLLLNNQQQQQNNNKTFESEQKQRHLELGETEKAPCSIITNKNNNTKNNKSSNNCWNCFRSGKKYAANSMMRAGPWRGHQPRLVDKEGECIIRPNNLQGLRNWFHLVIEHSWRRIFLLFSGSFVICWFTFGLIYYSIQHFSANIQHLSEQHQCIANVHSLTSAFLFSLESQHTIGYGTRYMTETCPLAYIALSLQCIVGVLLQTILAGIVIAKILRPKKRKQEMRFSQIAVIGPVDDEDHRPALMIRLADIQHRLYIAESHVRLYMATTKINNKGECELIGVQDMNVGYDTGMDRVLLLWPIVVRHIIDQESPLWEITEEKLRTCQFELIMTVEGIVEATGMAFQVEKTIARSSFLPDEIHWGERFVPMMRLNTNTNQFEVDYNLFDVTETHPLEPWLSTNDYNQEQNEDECSPMPPHSTKLSVISELNSIALQNQTHQTNCNNVNRGIIIPNGITPPTEPPTLPPLSFHHNHHSHYYNQHLIDQQSQLRRKSTCSIADSIRSGKFIPNNNSLSDEKNADRQRKSSRGSLLHVLLRRTQTNDSSPLVGNNGNDNNNNISQEENEEFSGGERTGGILSSACSPLPALPPASPYVVHTLQHSGFT</sequence>
<evidence type="ECO:0000256" key="5">
    <source>
        <dbReference type="ARBA" id="ARBA00022882"/>
    </source>
</evidence>
<evidence type="ECO:0000256" key="10">
    <source>
        <dbReference type="ARBA" id="ARBA00023303"/>
    </source>
</evidence>
<reference evidence="16" key="1">
    <citation type="journal article" date="2020" name="Ecol. Evol.">
        <title>Genome structure and content of the rice root-knot nematode (Meloidogyne graminicola).</title>
        <authorList>
            <person name="Phan N.T."/>
            <person name="Danchin E.G.J."/>
            <person name="Klopp C."/>
            <person name="Perfus-Barbeoch L."/>
            <person name="Kozlowski D.K."/>
            <person name="Koutsovoulos G.D."/>
            <person name="Lopez-Roques C."/>
            <person name="Bouchez O."/>
            <person name="Zahm M."/>
            <person name="Besnard G."/>
            <person name="Bellafiore S."/>
        </authorList>
    </citation>
    <scope>NUCLEOTIDE SEQUENCE</scope>
    <source>
        <strain evidence="16">VN-18</strain>
    </source>
</reference>
<evidence type="ECO:0000256" key="8">
    <source>
        <dbReference type="ARBA" id="ARBA00023065"/>
    </source>
</evidence>
<evidence type="ECO:0000256" key="6">
    <source>
        <dbReference type="ARBA" id="ARBA00022958"/>
    </source>
</evidence>